<gene>
    <name evidence="2" type="ORF">UFOPK3720_01153</name>
</gene>
<feature type="region of interest" description="Disordered" evidence="1">
    <location>
        <begin position="754"/>
        <end position="776"/>
    </location>
</feature>
<accession>A0A6J7J602</accession>
<organism evidence="2">
    <name type="scientific">freshwater metagenome</name>
    <dbReference type="NCBI Taxonomy" id="449393"/>
    <lineage>
        <taxon>unclassified sequences</taxon>
        <taxon>metagenomes</taxon>
        <taxon>ecological metagenomes</taxon>
    </lineage>
</organism>
<evidence type="ECO:0000313" key="2">
    <source>
        <dbReference type="EMBL" id="CAB4938788.1"/>
    </source>
</evidence>
<dbReference type="EMBL" id="CAFBNB010000226">
    <property type="protein sequence ID" value="CAB4938788.1"/>
    <property type="molecule type" value="Genomic_DNA"/>
</dbReference>
<dbReference type="AlphaFoldDB" id="A0A6J7J602"/>
<protein>
    <submittedName>
        <fullName evidence="2">Unannotated protein</fullName>
    </submittedName>
</protein>
<name>A0A6J7J602_9ZZZZ</name>
<sequence length="841" mass="91754">MSLGTQEDVYYAVGESLGSIVSDDKVQETLEAFTLTNVFLQTGQAMLVHDESRLSVDSDDMQSMPFSALGMGRVSIGTDRFGEYLTQLVSRDVTELLLWPDFDPRRREGDVKKTREEIIDERVADGWDRFLKDSGLNERDPANDVVEALADPQIAQRLQQWAAAGLAKASAAAGGGTLPPAQWSMLFTQYFDNHIATVRAQETANRYDQATEWTSGIGVRIVELVEQSAMSSGLVVTGRLLERLVDEMVFVQTELINEASTKRSQTQMMPGRVQQALNVGANKLSGDDDAVAQALQMLRIGAELLVDADRFELAAALIKDLTDNMLRPLGKAVEFSRARLSDGANAQKLADGLPNPWETMPQYGKPVPSQLKPGSTERVLIQPEAYEGEVASIVRACLANPQDRDAWRIVLRERAALGSELGTGVRRRSSIFRTSVGWVPSDPQATSARVSGVKAEFALPRAVQDVQDVVEPWLADVEAAGDLARFLRQGLVDFVESGTPEQQVTRQNQFIGAFTEALAISSPFVQVNAAVRSVLHPNVAGGISALVSTIPFTDGHSLYPRVKSALVSAGLWTDHQSEKWFSTGKVDSISIFTMSDRAMMPMAFDNIMRPIAESWAVNSGNSSTRYSFWSNRRARPLVEFIPVGRERLGEMTRGWFLAALLGQRTIEEDAGGGWRVGVWSPDARGMVPFPFPLLESSATAKADLPAAIMKSLTIALVHVNTAGNLEPLRPYHRLMDLGSEAGMRRQLGPWIKTGRSADPGAPVPDSNSAGPADGTMDDRRAAAVSFLAKTRVVYGTSFAEVADRGDPFSTPRSWELRDQIEQALIDLTGVAESVLDDDVLG</sequence>
<evidence type="ECO:0000256" key="1">
    <source>
        <dbReference type="SAM" id="MobiDB-lite"/>
    </source>
</evidence>
<proteinExistence type="predicted"/>
<reference evidence="2" key="1">
    <citation type="submission" date="2020-05" db="EMBL/GenBank/DDBJ databases">
        <authorList>
            <person name="Chiriac C."/>
            <person name="Salcher M."/>
            <person name="Ghai R."/>
            <person name="Kavagutti S V."/>
        </authorList>
    </citation>
    <scope>NUCLEOTIDE SEQUENCE</scope>
</reference>